<reference evidence="3" key="2">
    <citation type="submission" date="2021-09" db="EMBL/GenBank/DDBJ databases">
        <authorList>
            <person name="Gilroy R."/>
        </authorList>
    </citation>
    <scope>NUCLEOTIDE SEQUENCE</scope>
    <source>
        <strain evidence="3">ChiBcec21-2208</strain>
    </source>
</reference>
<dbReference type="InterPro" id="IPR000836">
    <property type="entry name" value="PRTase_dom"/>
</dbReference>
<dbReference type="CDD" id="cd06223">
    <property type="entry name" value="PRTases_typeI"/>
    <property type="match status" value="1"/>
</dbReference>
<dbReference type="Pfam" id="PF00156">
    <property type="entry name" value="Pribosyltran"/>
    <property type="match status" value="1"/>
</dbReference>
<reference evidence="3" key="1">
    <citation type="journal article" date="2021" name="PeerJ">
        <title>Extensive microbial diversity within the chicken gut microbiome revealed by metagenomics and culture.</title>
        <authorList>
            <person name="Gilroy R."/>
            <person name="Ravi A."/>
            <person name="Getino M."/>
            <person name="Pursley I."/>
            <person name="Horton D.L."/>
            <person name="Alikhan N.F."/>
            <person name="Baker D."/>
            <person name="Gharbi K."/>
            <person name="Hall N."/>
            <person name="Watson M."/>
            <person name="Adriaenssens E.M."/>
            <person name="Foster-Nyarko E."/>
            <person name="Jarju S."/>
            <person name="Secka A."/>
            <person name="Antonio M."/>
            <person name="Oren A."/>
            <person name="Chaudhuri R.R."/>
            <person name="La Ragione R."/>
            <person name="Hildebrand F."/>
            <person name="Pallen M.J."/>
        </authorList>
    </citation>
    <scope>NUCLEOTIDE SEQUENCE</scope>
    <source>
        <strain evidence="3">ChiBcec21-2208</strain>
    </source>
</reference>
<dbReference type="SUPFAM" id="SSF53271">
    <property type="entry name" value="PRTase-like"/>
    <property type="match status" value="1"/>
</dbReference>
<accession>A0A921IME2</accession>
<gene>
    <name evidence="3" type="ORF">K8V20_12130</name>
</gene>
<dbReference type="InterPro" id="IPR051910">
    <property type="entry name" value="ComF/GntX_DNA_util-trans"/>
</dbReference>
<evidence type="ECO:0000313" key="3">
    <source>
        <dbReference type="EMBL" id="HJG29376.1"/>
    </source>
</evidence>
<feature type="domain" description="Phosphoribosyltransferase" evidence="2">
    <location>
        <begin position="138"/>
        <end position="238"/>
    </location>
</feature>
<dbReference type="EMBL" id="DYVE01000311">
    <property type="protein sequence ID" value="HJG29376.1"/>
    <property type="molecule type" value="Genomic_DNA"/>
</dbReference>
<organism evidence="3 4">
    <name type="scientific">Subdoligranulum variabile</name>
    <dbReference type="NCBI Taxonomy" id="214851"/>
    <lineage>
        <taxon>Bacteria</taxon>
        <taxon>Bacillati</taxon>
        <taxon>Bacillota</taxon>
        <taxon>Clostridia</taxon>
        <taxon>Eubacteriales</taxon>
        <taxon>Oscillospiraceae</taxon>
        <taxon>Subdoligranulum</taxon>
    </lineage>
</organism>
<comment type="caution">
    <text evidence="3">The sequence shown here is derived from an EMBL/GenBank/DDBJ whole genome shotgun (WGS) entry which is preliminary data.</text>
</comment>
<comment type="similarity">
    <text evidence="1">Belongs to the ComF/GntX family.</text>
</comment>
<dbReference type="PANTHER" id="PTHR47505:SF1">
    <property type="entry name" value="DNA UTILIZATION PROTEIN YHGH"/>
    <property type="match status" value="1"/>
</dbReference>
<evidence type="ECO:0000313" key="4">
    <source>
        <dbReference type="Proteomes" id="UP000782880"/>
    </source>
</evidence>
<dbReference type="Proteomes" id="UP000782880">
    <property type="component" value="Unassembled WGS sequence"/>
</dbReference>
<name>A0A921IME2_9FIRM</name>
<protein>
    <submittedName>
        <fullName evidence="3">ComF family protein</fullName>
    </submittedName>
</protein>
<dbReference type="InterPro" id="IPR029057">
    <property type="entry name" value="PRTase-like"/>
</dbReference>
<proteinExistence type="inferred from homology"/>
<dbReference type="PANTHER" id="PTHR47505">
    <property type="entry name" value="DNA UTILIZATION PROTEIN YHGH"/>
    <property type="match status" value="1"/>
</dbReference>
<dbReference type="AlphaFoldDB" id="A0A921IME2"/>
<sequence length="244" mass="27040">MALLYPRRCPFCNTLLDDTAPDGAFCPDCASEETRLAHLPPRLPETEHVLYALQGAMAAYYYEGIVREAILLCKNGGHPWHARELADRMAVRIWGAEAANVPGKRPRNELFVQMPLYHCIVPVPPHRPWPGVPGLALQLARRLGTLFQIPVLEALEVVPHATVQKSLTREERLQNAKKAYRCRPKVDLSGKRVLLVDDIITTGATVSACALLLLQAGAVDVTAAAIASKEDLPKEKRIPTEKYR</sequence>
<evidence type="ECO:0000256" key="1">
    <source>
        <dbReference type="ARBA" id="ARBA00008007"/>
    </source>
</evidence>
<evidence type="ECO:0000259" key="2">
    <source>
        <dbReference type="Pfam" id="PF00156"/>
    </source>
</evidence>
<dbReference type="Gene3D" id="3.40.50.2020">
    <property type="match status" value="1"/>
</dbReference>